<evidence type="ECO:0000313" key="12">
    <source>
        <dbReference type="EMBL" id="GLI34628.1"/>
    </source>
</evidence>
<feature type="domain" description="Radical SAM core" evidence="11">
    <location>
        <begin position="25"/>
        <end position="249"/>
    </location>
</feature>
<dbReference type="InterPro" id="IPR007197">
    <property type="entry name" value="rSAM"/>
</dbReference>
<keyword evidence="9" id="KW-0535">Nitrogen fixation</keyword>
<dbReference type="PANTHER" id="PTHR43787">
    <property type="entry name" value="FEMO COFACTOR BIOSYNTHESIS PROTEIN NIFB-RELATED"/>
    <property type="match status" value="1"/>
</dbReference>
<keyword evidence="10" id="KW-0456">Lyase</keyword>
<dbReference type="GO" id="GO:0051539">
    <property type="term" value="F:4 iron, 4 sulfur cluster binding"/>
    <property type="evidence" value="ECO:0007669"/>
    <property type="project" value="UniProtKB-KW"/>
</dbReference>
<evidence type="ECO:0000256" key="4">
    <source>
        <dbReference type="ARBA" id="ARBA00022485"/>
    </source>
</evidence>
<evidence type="ECO:0000256" key="10">
    <source>
        <dbReference type="ARBA" id="ARBA00023239"/>
    </source>
</evidence>
<dbReference type="GO" id="GO:0046872">
    <property type="term" value="F:metal ion binding"/>
    <property type="evidence" value="ECO:0007669"/>
    <property type="project" value="UniProtKB-KW"/>
</dbReference>
<keyword evidence="5" id="KW-0949">S-adenosyl-L-methionine</keyword>
<dbReference type="PROSITE" id="PS51918">
    <property type="entry name" value="RADICAL_SAM"/>
    <property type="match status" value="1"/>
</dbReference>
<keyword evidence="6" id="KW-0479">Metal-binding</keyword>
<comment type="caution">
    <text evidence="12">The sequence shown here is derived from an EMBL/GenBank/DDBJ whole genome shotgun (WGS) entry which is preliminary data.</text>
</comment>
<evidence type="ECO:0000313" key="13">
    <source>
        <dbReference type="Proteomes" id="UP001144372"/>
    </source>
</evidence>
<dbReference type="Gene3D" id="3.20.20.70">
    <property type="entry name" value="Aldolase class I"/>
    <property type="match status" value="1"/>
</dbReference>
<accession>A0A9W6D4W8</accession>
<evidence type="ECO:0000259" key="11">
    <source>
        <dbReference type="PROSITE" id="PS51918"/>
    </source>
</evidence>
<dbReference type="CDD" id="cd01335">
    <property type="entry name" value="Radical_SAM"/>
    <property type="match status" value="1"/>
</dbReference>
<dbReference type="AlphaFoldDB" id="A0A9W6D4W8"/>
<evidence type="ECO:0000256" key="7">
    <source>
        <dbReference type="ARBA" id="ARBA00023004"/>
    </source>
</evidence>
<keyword evidence="8" id="KW-0411">Iron-sulfur</keyword>
<dbReference type="EMBL" id="BSDR01000001">
    <property type="protein sequence ID" value="GLI34628.1"/>
    <property type="molecule type" value="Genomic_DNA"/>
</dbReference>
<evidence type="ECO:0000256" key="2">
    <source>
        <dbReference type="ARBA" id="ARBA00005155"/>
    </source>
</evidence>
<dbReference type="InterPro" id="IPR013785">
    <property type="entry name" value="Aldolase_TIM"/>
</dbReference>
<dbReference type="SFLD" id="SFLDS00029">
    <property type="entry name" value="Radical_SAM"/>
    <property type="match status" value="1"/>
</dbReference>
<dbReference type="GO" id="GO:0016829">
    <property type="term" value="F:lyase activity"/>
    <property type="evidence" value="ECO:0007669"/>
    <property type="project" value="UniProtKB-KW"/>
</dbReference>
<keyword evidence="13" id="KW-1185">Reference proteome</keyword>
<gene>
    <name evidence="12" type="ORF">DAMNIGENAA_20610</name>
</gene>
<dbReference type="Proteomes" id="UP001144372">
    <property type="component" value="Unassembled WGS sequence"/>
</dbReference>
<evidence type="ECO:0000256" key="8">
    <source>
        <dbReference type="ARBA" id="ARBA00023014"/>
    </source>
</evidence>
<dbReference type="Pfam" id="PF04055">
    <property type="entry name" value="Radical_SAM"/>
    <property type="match status" value="1"/>
</dbReference>
<keyword evidence="7" id="KW-0408">Iron</keyword>
<dbReference type="SUPFAM" id="SSF102114">
    <property type="entry name" value="Radical SAM enzymes"/>
    <property type="match status" value="1"/>
</dbReference>
<proteinExistence type="inferred from homology"/>
<reference evidence="12" key="1">
    <citation type="submission" date="2022-12" db="EMBL/GenBank/DDBJ databases">
        <title>Reference genome sequencing for broad-spectrum identification of bacterial and archaeal isolates by mass spectrometry.</title>
        <authorList>
            <person name="Sekiguchi Y."/>
            <person name="Tourlousse D.M."/>
        </authorList>
    </citation>
    <scope>NUCLEOTIDE SEQUENCE</scope>
    <source>
        <strain evidence="12">ASRB1</strain>
    </source>
</reference>
<dbReference type="PANTHER" id="PTHR43787:SF13">
    <property type="entry name" value="FEMO COFACTOR BIOSYNTHESIS PROTEIN NIFB"/>
    <property type="match status" value="1"/>
</dbReference>
<keyword evidence="4" id="KW-0004">4Fe-4S</keyword>
<evidence type="ECO:0000256" key="1">
    <source>
        <dbReference type="ARBA" id="ARBA00001966"/>
    </source>
</evidence>
<comment type="cofactor">
    <cofactor evidence="1">
        <name>[4Fe-4S] cluster</name>
        <dbReference type="ChEBI" id="CHEBI:49883"/>
    </cofactor>
</comment>
<evidence type="ECO:0000256" key="5">
    <source>
        <dbReference type="ARBA" id="ARBA00022691"/>
    </source>
</evidence>
<comment type="similarity">
    <text evidence="3">Belongs to the radical SAM superfamily. NifB family.</text>
</comment>
<name>A0A9W6D4W8_9BACT</name>
<protein>
    <submittedName>
        <fullName evidence="12">Molybdenum cofactor biosynthesis protein MoaA</fullName>
    </submittedName>
</protein>
<evidence type="ECO:0000256" key="3">
    <source>
        <dbReference type="ARBA" id="ARBA00006804"/>
    </source>
</evidence>
<comment type="pathway">
    <text evidence="2">Cofactor biosynthesis; Fe-Mo cofactor biosynthesis.</text>
</comment>
<organism evidence="12 13">
    <name type="scientific">Desulforhabdus amnigena</name>
    <dbReference type="NCBI Taxonomy" id="40218"/>
    <lineage>
        <taxon>Bacteria</taxon>
        <taxon>Pseudomonadati</taxon>
        <taxon>Thermodesulfobacteriota</taxon>
        <taxon>Syntrophobacteria</taxon>
        <taxon>Syntrophobacterales</taxon>
        <taxon>Syntrophobacteraceae</taxon>
        <taxon>Desulforhabdus</taxon>
    </lineage>
</organism>
<evidence type="ECO:0000256" key="9">
    <source>
        <dbReference type="ARBA" id="ARBA00023231"/>
    </source>
</evidence>
<dbReference type="InterPro" id="IPR058240">
    <property type="entry name" value="rSAM_sf"/>
</dbReference>
<evidence type="ECO:0000256" key="6">
    <source>
        <dbReference type="ARBA" id="ARBA00022723"/>
    </source>
</evidence>
<dbReference type="SFLD" id="SFLDG01067">
    <property type="entry name" value="SPASM/twitch_domain_containing"/>
    <property type="match status" value="1"/>
</dbReference>
<sequence>MYDPVKRAIDTAKIACREDLRKYSRFRPARFYGGIATADCVGCCLQCIFCWSYDSVVRPQAIGEFYSPEEVARKLVGIAGKKGFHQVRISGGEPTLSKVHLLKVLDLIPKDIRFILETNGILIGHDEKYARALASYENLHVRVSLKGTNEEEFSRLTGAIPAGFELQLRALENLIRAGVSTHAAAMVSFSSPEDVERLGKRLARISQELGEMEIEELVFFNPGVEERLKRAKVRYRTSYRPDSIPPEQI</sequence>